<evidence type="ECO:0000256" key="8">
    <source>
        <dbReference type="RuleBase" id="RU366063"/>
    </source>
</evidence>
<evidence type="ECO:0000259" key="10">
    <source>
        <dbReference type="Pfam" id="PF08511"/>
    </source>
</evidence>
<dbReference type="UniPathway" id="UPA00232"/>
<dbReference type="InterPro" id="IPR013718">
    <property type="entry name" value="COQ9_C"/>
</dbReference>
<evidence type="ECO:0000256" key="4">
    <source>
        <dbReference type="ARBA" id="ARBA00022688"/>
    </source>
</evidence>
<dbReference type="Proteomes" id="UP000664169">
    <property type="component" value="Unassembled WGS sequence"/>
</dbReference>
<feature type="region of interest" description="Disordered" evidence="9">
    <location>
        <begin position="17"/>
        <end position="48"/>
    </location>
</feature>
<comment type="similarity">
    <text evidence="3 8">Belongs to the COQ9 family.</text>
</comment>
<feature type="domain" description="COQ9 C-terminal" evidence="10">
    <location>
        <begin position="157"/>
        <end position="227"/>
    </location>
</feature>
<name>A0A8H3F3K3_9LECA</name>
<evidence type="ECO:0000313" key="11">
    <source>
        <dbReference type="EMBL" id="CAF9917817.1"/>
    </source>
</evidence>
<sequence length="256" mass="28030">MNPTPFRAICRRVSRLQHGLRPGQMQPAKSTKQKHYHSSTSPDPSPFSPVETTILSSALTHVPTHGFTETSLIAGARDAGYLDATVNLFPHGVFDLISYHLATRRLSLKDEVQFLPETHLGIGAKVRALALHRLRANGPVIRHWQQALAIMAQPSYVPASLKELSLLADEIWFLAGDTAVDTSWYSKRATLALVYSSAELFMATDSSPGFRETEQFLDRRLEEVRSLGGVLGAVGEWAAVSGKGFVNVLRSKGVGI</sequence>
<comment type="subcellular location">
    <subcellularLocation>
        <location evidence="1 8">Mitochondrion</location>
    </subcellularLocation>
</comment>
<dbReference type="FunFam" id="1.10.357.10:FF:000004">
    <property type="entry name" value="Ubiquinone biosynthesis protein COQ9, mitochondrial"/>
    <property type="match status" value="1"/>
</dbReference>
<organism evidence="11 12">
    <name type="scientific">Gomphillus americanus</name>
    <dbReference type="NCBI Taxonomy" id="1940652"/>
    <lineage>
        <taxon>Eukaryota</taxon>
        <taxon>Fungi</taxon>
        <taxon>Dikarya</taxon>
        <taxon>Ascomycota</taxon>
        <taxon>Pezizomycotina</taxon>
        <taxon>Lecanoromycetes</taxon>
        <taxon>OSLEUM clade</taxon>
        <taxon>Ostropomycetidae</taxon>
        <taxon>Ostropales</taxon>
        <taxon>Graphidaceae</taxon>
        <taxon>Gomphilloideae</taxon>
        <taxon>Gomphillus</taxon>
    </lineage>
</organism>
<comment type="function">
    <text evidence="8">Membrane-associated protein that warps the membrane surface to access and bind aromatic isoprenes with high specificity, including ubiquinone (CoQ) isoprene intermediates and presents them directly to Coq7, therefore facilitating the Coq7-mediated hydroxylase step. Participates in the biosynthesis of coenzyme Q, also named ubiquinone, an essential lipid-soluble electron transporter for aerobic cellular respiration.</text>
</comment>
<evidence type="ECO:0000256" key="7">
    <source>
        <dbReference type="ARBA" id="ARBA00023128"/>
    </source>
</evidence>
<dbReference type="GO" id="GO:0008289">
    <property type="term" value="F:lipid binding"/>
    <property type="evidence" value="ECO:0007669"/>
    <property type="project" value="UniProtKB-UniRule"/>
</dbReference>
<keyword evidence="12" id="KW-1185">Reference proteome</keyword>
<reference evidence="11" key="1">
    <citation type="submission" date="2021-03" db="EMBL/GenBank/DDBJ databases">
        <authorList>
            <person name="Tagirdzhanova G."/>
        </authorList>
    </citation>
    <scope>NUCLEOTIDE SEQUENCE</scope>
</reference>
<dbReference type="PANTHER" id="PTHR21427">
    <property type="entry name" value="UBIQUINONE BIOSYNTHESIS PROTEIN COQ9, MITOCHONDRIAL"/>
    <property type="match status" value="1"/>
</dbReference>
<dbReference type="EMBL" id="CAJPDQ010000012">
    <property type="protein sequence ID" value="CAF9917817.1"/>
    <property type="molecule type" value="Genomic_DNA"/>
</dbReference>
<dbReference type="GO" id="GO:0005743">
    <property type="term" value="C:mitochondrial inner membrane"/>
    <property type="evidence" value="ECO:0007669"/>
    <property type="project" value="TreeGrafter"/>
</dbReference>
<keyword evidence="5" id="KW-0809">Transit peptide</keyword>
<dbReference type="NCBIfam" id="TIGR02396">
    <property type="entry name" value="diverge_rpsU"/>
    <property type="match status" value="1"/>
</dbReference>
<dbReference type="InterPro" id="IPR012762">
    <property type="entry name" value="Ubiq_biosynth_COQ9"/>
</dbReference>
<keyword evidence="7 8" id="KW-0496">Mitochondrion</keyword>
<comment type="pathway">
    <text evidence="2 8">Cofactor biosynthesis; ubiquinone biosynthesis.</text>
</comment>
<evidence type="ECO:0000256" key="9">
    <source>
        <dbReference type="SAM" id="MobiDB-lite"/>
    </source>
</evidence>
<dbReference type="Gene3D" id="1.10.357.10">
    <property type="entry name" value="Tetracycline Repressor, domain 2"/>
    <property type="match status" value="1"/>
</dbReference>
<dbReference type="AlphaFoldDB" id="A0A8H3F3K3"/>
<dbReference type="GO" id="GO:0006744">
    <property type="term" value="P:ubiquinone biosynthetic process"/>
    <property type="evidence" value="ECO:0007669"/>
    <property type="project" value="UniProtKB-UniRule"/>
</dbReference>
<dbReference type="OrthoDB" id="619536at2759"/>
<dbReference type="PANTHER" id="PTHR21427:SF19">
    <property type="entry name" value="UBIQUINONE BIOSYNTHESIS PROTEIN COQ9, MITOCHONDRIAL"/>
    <property type="match status" value="1"/>
</dbReference>
<evidence type="ECO:0000256" key="1">
    <source>
        <dbReference type="ARBA" id="ARBA00004173"/>
    </source>
</evidence>
<keyword evidence="6 8" id="KW-0446">Lipid-binding</keyword>
<protein>
    <recommendedName>
        <fullName evidence="8">Ubiquinone biosynthesis protein</fullName>
    </recommendedName>
</protein>
<evidence type="ECO:0000256" key="3">
    <source>
        <dbReference type="ARBA" id="ARBA00010766"/>
    </source>
</evidence>
<evidence type="ECO:0000256" key="6">
    <source>
        <dbReference type="ARBA" id="ARBA00023121"/>
    </source>
</evidence>
<evidence type="ECO:0000256" key="5">
    <source>
        <dbReference type="ARBA" id="ARBA00022946"/>
    </source>
</evidence>
<proteinExistence type="inferred from homology"/>
<evidence type="ECO:0000256" key="2">
    <source>
        <dbReference type="ARBA" id="ARBA00004749"/>
    </source>
</evidence>
<gene>
    <name evidence="11" type="ORF">GOMPHAMPRED_001386</name>
</gene>
<evidence type="ECO:0000313" key="12">
    <source>
        <dbReference type="Proteomes" id="UP000664169"/>
    </source>
</evidence>
<keyword evidence="4 8" id="KW-0831">Ubiquinone biosynthesis</keyword>
<accession>A0A8H3F3K3</accession>
<comment type="caution">
    <text evidence="11">The sequence shown here is derived from an EMBL/GenBank/DDBJ whole genome shotgun (WGS) entry which is preliminary data.</text>
</comment>
<dbReference type="Pfam" id="PF08511">
    <property type="entry name" value="COQ9"/>
    <property type="match status" value="1"/>
</dbReference>